<protein>
    <submittedName>
        <fullName evidence="1">Uncharacterized protein</fullName>
    </submittedName>
</protein>
<comment type="caution">
    <text evidence="1">The sequence shown here is derived from an EMBL/GenBank/DDBJ whole genome shotgun (WGS) entry which is preliminary data.</text>
</comment>
<reference evidence="1 2" key="1">
    <citation type="submission" date="2024-04" db="EMBL/GenBank/DDBJ databases">
        <title>Tritrichomonas musculus Genome.</title>
        <authorList>
            <person name="Alves-Ferreira E."/>
            <person name="Grigg M."/>
            <person name="Lorenzi H."/>
            <person name="Galac M."/>
        </authorList>
    </citation>
    <scope>NUCLEOTIDE SEQUENCE [LARGE SCALE GENOMIC DNA]</scope>
    <source>
        <strain evidence="1 2">EAF2021</strain>
    </source>
</reference>
<gene>
    <name evidence="1" type="ORF">M9Y10_038567</name>
</gene>
<name>A0ABR2K9H6_9EUKA</name>
<proteinExistence type="predicted"/>
<evidence type="ECO:0000313" key="1">
    <source>
        <dbReference type="EMBL" id="KAK8887518.1"/>
    </source>
</evidence>
<dbReference type="EMBL" id="JAPFFF010000006">
    <property type="protein sequence ID" value="KAK8887518.1"/>
    <property type="molecule type" value="Genomic_DNA"/>
</dbReference>
<organism evidence="1 2">
    <name type="scientific">Tritrichomonas musculus</name>
    <dbReference type="NCBI Taxonomy" id="1915356"/>
    <lineage>
        <taxon>Eukaryota</taxon>
        <taxon>Metamonada</taxon>
        <taxon>Parabasalia</taxon>
        <taxon>Tritrichomonadida</taxon>
        <taxon>Tritrichomonadidae</taxon>
        <taxon>Tritrichomonas</taxon>
    </lineage>
</organism>
<evidence type="ECO:0000313" key="2">
    <source>
        <dbReference type="Proteomes" id="UP001470230"/>
    </source>
</evidence>
<keyword evidence="2" id="KW-1185">Reference proteome</keyword>
<accession>A0ABR2K9H6</accession>
<dbReference type="Proteomes" id="UP001470230">
    <property type="component" value="Unassembled WGS sequence"/>
</dbReference>
<sequence length="361" mass="41534">MFENYYQQLGSNILSSSYDGLISVSSKSDHLLTTFAFDNHLQNPRATAVFTEKIGIFGISNDEYETAASYTYKSFNDSGRFRPTISFLQKSDVQTVKVHIPYTINFNNSHSLKIFASDEIFLNEKNDDDESFNQANNSQGQHLFSLSAKSTHQFYNGKITTEETLKILPQFFFATIFNYSGIVFDAFLSKSIQQIKWQYAYENILYFSQLVHVCRLKNPYKYNIGFLVTDPHTMLGFYFTQIDVVNCMLEEEEEDVGNTNANSYDIADVFKVKIMHKQNNFKIASKFNFDDSLKVIPKVGIELKLNSNKVVFGANGKFKEAFFKYEMPFGKRNNNICTLNASFNWINKTFNKVGISLQLNH</sequence>